<gene>
    <name evidence="8" type="ORF">FHS12_000083</name>
</gene>
<feature type="transmembrane region" description="Helical" evidence="7">
    <location>
        <begin position="297"/>
        <end position="314"/>
    </location>
</feature>
<proteinExistence type="inferred from homology"/>
<evidence type="ECO:0000256" key="1">
    <source>
        <dbReference type="ARBA" id="ARBA00004651"/>
    </source>
</evidence>
<comment type="caution">
    <text evidence="8">The sequence shown here is derived from an EMBL/GenBank/DDBJ whole genome shotgun (WGS) entry which is preliminary data.</text>
</comment>
<reference evidence="8 9" key="1">
    <citation type="submission" date="2020-08" db="EMBL/GenBank/DDBJ databases">
        <title>Genomic Encyclopedia of Type Strains, Phase III (KMG-III): the genomes of soil and plant-associated and newly described type strains.</title>
        <authorList>
            <person name="Whitman W."/>
        </authorList>
    </citation>
    <scope>NUCLEOTIDE SEQUENCE [LARGE SCALE GENOMIC DNA]</scope>
    <source>
        <strain evidence="8 9">CECT 3302</strain>
    </source>
</reference>
<evidence type="ECO:0000256" key="4">
    <source>
        <dbReference type="ARBA" id="ARBA00022692"/>
    </source>
</evidence>
<evidence type="ECO:0000256" key="3">
    <source>
        <dbReference type="ARBA" id="ARBA00022475"/>
    </source>
</evidence>
<keyword evidence="4 7" id="KW-0812">Transmembrane</keyword>
<dbReference type="PANTHER" id="PTHR30250:SF10">
    <property type="entry name" value="LIPOPOLYSACCHARIDE BIOSYNTHESIS PROTEIN WZXC"/>
    <property type="match status" value="1"/>
</dbReference>
<sequence length="482" mass="50443">MTTGADAPAEPEAPGRAGRALGWSFLNVAVGRFGTIAIGIALARLLGPEEFGTYAVAFVALMAILSFNELGVSLAIVRWQEDPAEIAPTVTTISLGMSAVLTVAAMVAAPWFTSAMGAPEATGLVRLLSLCVLINGLVATPAALMQRMFRQGQRMVVDQVNVWVGAVVSVVLAALGMGALSLAVGRLAGAAVSAVLFLRYSPLPYRLGLDRRYVNGLLAFGLPLAGASVVVFLVGFLDQLIVGRLLGAVMLGYYVLATNLASWPITLFSQPMRSVAPALFARLQHDALRTREAFGRVLRLLAGIALPACAAIAATAPDLVRFVYGAEWAPAGEVLHWLAMFAALRILFELAYDYVVVLGRSNAILAVQIVGIFALAPALWVAVGWRGIDGAALAVVAVAVLVTGPMYVRLLRLSGIRLGSLVRALVVPLLGAVVCYALGLVVAAGVESPFLTLAAAGTATLAVIAVLLWWHRGDLQTFRSPG</sequence>
<keyword evidence="9" id="KW-1185">Reference proteome</keyword>
<feature type="transmembrane region" description="Helical" evidence="7">
    <location>
        <begin position="213"/>
        <end position="235"/>
    </location>
</feature>
<feature type="transmembrane region" description="Helical" evidence="7">
    <location>
        <begin position="364"/>
        <end position="385"/>
    </location>
</feature>
<feature type="transmembrane region" description="Helical" evidence="7">
    <location>
        <begin position="183"/>
        <end position="201"/>
    </location>
</feature>
<feature type="transmembrane region" description="Helical" evidence="7">
    <location>
        <begin position="89"/>
        <end position="112"/>
    </location>
</feature>
<feature type="transmembrane region" description="Helical" evidence="7">
    <location>
        <begin position="334"/>
        <end position="352"/>
    </location>
</feature>
<evidence type="ECO:0000256" key="6">
    <source>
        <dbReference type="ARBA" id="ARBA00023136"/>
    </source>
</evidence>
<dbReference type="InterPro" id="IPR050833">
    <property type="entry name" value="Poly_Biosynth_Transport"/>
</dbReference>
<accession>A0A7W5F6I0</accession>
<feature type="transmembrane region" description="Helical" evidence="7">
    <location>
        <begin position="420"/>
        <end position="444"/>
    </location>
</feature>
<name>A0A7W5F6I0_9ACTN</name>
<feature type="transmembrane region" description="Helical" evidence="7">
    <location>
        <begin position="450"/>
        <end position="470"/>
    </location>
</feature>
<feature type="transmembrane region" description="Helical" evidence="7">
    <location>
        <begin position="54"/>
        <end position="77"/>
    </location>
</feature>
<feature type="transmembrane region" description="Helical" evidence="7">
    <location>
        <begin position="124"/>
        <end position="144"/>
    </location>
</feature>
<dbReference type="AlphaFoldDB" id="A0A7W5F6I0"/>
<protein>
    <submittedName>
        <fullName evidence="8">PST family polysaccharide transporter</fullName>
    </submittedName>
</protein>
<feature type="transmembrane region" description="Helical" evidence="7">
    <location>
        <begin position="391"/>
        <end position="408"/>
    </location>
</feature>
<evidence type="ECO:0000313" key="8">
    <source>
        <dbReference type="EMBL" id="MBB3087160.1"/>
    </source>
</evidence>
<keyword evidence="6 7" id="KW-0472">Membrane</keyword>
<organism evidence="8 9">
    <name type="scientific">Nocardioides albus</name>
    <dbReference type="NCBI Taxonomy" id="1841"/>
    <lineage>
        <taxon>Bacteria</taxon>
        <taxon>Bacillati</taxon>
        <taxon>Actinomycetota</taxon>
        <taxon>Actinomycetes</taxon>
        <taxon>Propionibacteriales</taxon>
        <taxon>Nocardioidaceae</taxon>
        <taxon>Nocardioides</taxon>
    </lineage>
</organism>
<feature type="transmembrane region" description="Helical" evidence="7">
    <location>
        <begin position="20"/>
        <end position="42"/>
    </location>
</feature>
<dbReference type="GO" id="GO:0005886">
    <property type="term" value="C:plasma membrane"/>
    <property type="evidence" value="ECO:0007669"/>
    <property type="project" value="UniProtKB-SubCell"/>
</dbReference>
<feature type="transmembrane region" description="Helical" evidence="7">
    <location>
        <begin position="156"/>
        <end position="177"/>
    </location>
</feature>
<comment type="similarity">
    <text evidence="2">Belongs to the polysaccharide synthase family.</text>
</comment>
<evidence type="ECO:0000256" key="5">
    <source>
        <dbReference type="ARBA" id="ARBA00022989"/>
    </source>
</evidence>
<dbReference type="RefSeq" id="WP_183541148.1">
    <property type="nucleotide sequence ID" value="NZ_BMQT01000001.1"/>
</dbReference>
<feature type="transmembrane region" description="Helical" evidence="7">
    <location>
        <begin position="241"/>
        <end position="263"/>
    </location>
</feature>
<dbReference type="PANTHER" id="PTHR30250">
    <property type="entry name" value="PST FAMILY PREDICTED COLANIC ACID TRANSPORTER"/>
    <property type="match status" value="1"/>
</dbReference>
<evidence type="ECO:0000256" key="2">
    <source>
        <dbReference type="ARBA" id="ARBA00007430"/>
    </source>
</evidence>
<dbReference type="Pfam" id="PF13440">
    <property type="entry name" value="Polysacc_synt_3"/>
    <property type="match status" value="1"/>
</dbReference>
<keyword evidence="5 7" id="KW-1133">Transmembrane helix</keyword>
<comment type="subcellular location">
    <subcellularLocation>
        <location evidence="1">Cell membrane</location>
        <topology evidence="1">Multi-pass membrane protein</topology>
    </subcellularLocation>
</comment>
<evidence type="ECO:0000256" key="7">
    <source>
        <dbReference type="SAM" id="Phobius"/>
    </source>
</evidence>
<keyword evidence="3" id="KW-1003">Cell membrane</keyword>
<dbReference type="EMBL" id="JACHXG010000001">
    <property type="protein sequence ID" value="MBB3087160.1"/>
    <property type="molecule type" value="Genomic_DNA"/>
</dbReference>
<evidence type="ECO:0000313" key="9">
    <source>
        <dbReference type="Proteomes" id="UP000577707"/>
    </source>
</evidence>
<dbReference type="Proteomes" id="UP000577707">
    <property type="component" value="Unassembled WGS sequence"/>
</dbReference>